<comment type="caution">
    <text evidence="7">The sequence shown here is derived from an EMBL/GenBank/DDBJ whole genome shotgun (WGS) entry which is preliminary data.</text>
</comment>
<evidence type="ECO:0000313" key="8">
    <source>
        <dbReference type="Proteomes" id="UP000321746"/>
    </source>
</evidence>
<name>A0A511XQ44_9PROT</name>
<evidence type="ECO:0000313" key="7">
    <source>
        <dbReference type="EMBL" id="GEN65083.1"/>
    </source>
</evidence>
<comment type="subcellular location">
    <subcellularLocation>
        <location evidence="1">Cell membrane</location>
        <topology evidence="1">Multi-pass membrane protein</topology>
    </subcellularLocation>
</comment>
<dbReference type="Pfam" id="PF03739">
    <property type="entry name" value="LptF_LptG"/>
    <property type="match status" value="1"/>
</dbReference>
<keyword evidence="2" id="KW-1003">Cell membrane</keyword>
<keyword evidence="8" id="KW-1185">Reference proteome</keyword>
<reference evidence="7 8" key="1">
    <citation type="submission" date="2019-07" db="EMBL/GenBank/DDBJ databases">
        <title>Whole genome shotgun sequence of Acetobacter oeni NBRC 105207.</title>
        <authorList>
            <person name="Hosoyama A."/>
            <person name="Uohara A."/>
            <person name="Ohji S."/>
            <person name="Ichikawa N."/>
        </authorList>
    </citation>
    <scope>NUCLEOTIDE SEQUENCE [LARGE SCALE GENOMIC DNA]</scope>
    <source>
        <strain evidence="7 8">NBRC 105207</strain>
    </source>
</reference>
<evidence type="ECO:0008006" key="9">
    <source>
        <dbReference type="Google" id="ProtNLM"/>
    </source>
</evidence>
<dbReference type="AlphaFoldDB" id="A0A511XQ44"/>
<dbReference type="EMBL" id="BJYG01000070">
    <property type="protein sequence ID" value="GEN65083.1"/>
    <property type="molecule type" value="Genomic_DNA"/>
</dbReference>
<evidence type="ECO:0000256" key="4">
    <source>
        <dbReference type="ARBA" id="ARBA00022989"/>
    </source>
</evidence>
<feature type="transmembrane region" description="Helical" evidence="6">
    <location>
        <begin position="332"/>
        <end position="353"/>
    </location>
</feature>
<gene>
    <name evidence="7" type="ORF">AOE01nite_33070</name>
</gene>
<accession>A0A511XQ44</accession>
<evidence type="ECO:0000256" key="6">
    <source>
        <dbReference type="SAM" id="Phobius"/>
    </source>
</evidence>
<evidence type="ECO:0000256" key="3">
    <source>
        <dbReference type="ARBA" id="ARBA00022692"/>
    </source>
</evidence>
<dbReference type="PANTHER" id="PTHR33529">
    <property type="entry name" value="SLR0882 PROTEIN-RELATED"/>
    <property type="match status" value="1"/>
</dbReference>
<sequence>MQTSPSRRVCLVPLGLYTRYVLLAYLRQIALIVLVLWVIALTIDLWPQIDSVTQACKTGTTRCVVRFCFLRTPRLIGPLVPFVAFLSVFATELMHTHSGERRLFWNSGRSPAQSLVPALLLGLCLGPIDVALDAWLGPASMVVQMKERIGRDGQRLDRARESNLNWIALPDGLLSTHVVEAGRPILTQLEFFRFAGPGKLVQIVRAASAEQIGLSNVWRVKAGRTWQSPDGITGLSMSNALTGNAMAPFADMDLQLPLDPLWLSVIGMEVQYVPFPVLLALAGREPRGYSDAPYRTQLHMIIAETLLPGTMAVLAAALSVTFLAYTIRAMAAGAILFVGYLAHSAIRACSLLGENGDLPPVLAAWLVPVLAVATVILMLRHEKRKRQHSDSMSSVKRDDH</sequence>
<feature type="transmembrane region" description="Helical" evidence="6">
    <location>
        <begin position="301"/>
        <end position="325"/>
    </location>
</feature>
<dbReference type="Proteomes" id="UP000321746">
    <property type="component" value="Unassembled WGS sequence"/>
</dbReference>
<dbReference type="GO" id="GO:0015920">
    <property type="term" value="P:lipopolysaccharide transport"/>
    <property type="evidence" value="ECO:0007669"/>
    <property type="project" value="TreeGrafter"/>
</dbReference>
<dbReference type="PANTHER" id="PTHR33529:SF2">
    <property type="entry name" value="LIPOPOLYSACCHARIDE EXPORT SYSTEM PERMEASE PROTEIN LPTG"/>
    <property type="match status" value="1"/>
</dbReference>
<evidence type="ECO:0000256" key="2">
    <source>
        <dbReference type="ARBA" id="ARBA00022475"/>
    </source>
</evidence>
<feature type="transmembrane region" description="Helical" evidence="6">
    <location>
        <begin position="20"/>
        <end position="43"/>
    </location>
</feature>
<keyword evidence="4 6" id="KW-1133">Transmembrane helix</keyword>
<keyword evidence="3 6" id="KW-0812">Transmembrane</keyword>
<feature type="transmembrane region" description="Helical" evidence="6">
    <location>
        <begin position="75"/>
        <end position="95"/>
    </location>
</feature>
<dbReference type="RefSeq" id="WP_194300982.1">
    <property type="nucleotide sequence ID" value="NZ_BJYG01000070.1"/>
</dbReference>
<dbReference type="GO" id="GO:0043190">
    <property type="term" value="C:ATP-binding cassette (ABC) transporter complex"/>
    <property type="evidence" value="ECO:0007669"/>
    <property type="project" value="TreeGrafter"/>
</dbReference>
<feature type="transmembrane region" description="Helical" evidence="6">
    <location>
        <begin position="359"/>
        <end position="379"/>
    </location>
</feature>
<evidence type="ECO:0000256" key="1">
    <source>
        <dbReference type="ARBA" id="ARBA00004651"/>
    </source>
</evidence>
<organism evidence="7 8">
    <name type="scientific">Acetobacter oeni</name>
    <dbReference type="NCBI Taxonomy" id="304077"/>
    <lineage>
        <taxon>Bacteria</taxon>
        <taxon>Pseudomonadati</taxon>
        <taxon>Pseudomonadota</taxon>
        <taxon>Alphaproteobacteria</taxon>
        <taxon>Acetobacterales</taxon>
        <taxon>Acetobacteraceae</taxon>
        <taxon>Acetobacter</taxon>
    </lineage>
</organism>
<feature type="transmembrane region" description="Helical" evidence="6">
    <location>
        <begin position="261"/>
        <end position="281"/>
    </location>
</feature>
<protein>
    <recommendedName>
        <fullName evidence="9">Permease</fullName>
    </recommendedName>
</protein>
<evidence type="ECO:0000256" key="5">
    <source>
        <dbReference type="ARBA" id="ARBA00023136"/>
    </source>
</evidence>
<keyword evidence="5 6" id="KW-0472">Membrane</keyword>
<dbReference type="InterPro" id="IPR005495">
    <property type="entry name" value="LptG/LptF_permease"/>
</dbReference>
<proteinExistence type="predicted"/>